<evidence type="ECO:0000256" key="5">
    <source>
        <dbReference type="ARBA" id="ARBA00022989"/>
    </source>
</evidence>
<feature type="domain" description="Major facilitator superfamily (MFS) profile" evidence="9">
    <location>
        <begin position="278"/>
        <end position="495"/>
    </location>
</feature>
<feature type="transmembrane region" description="Helical" evidence="8">
    <location>
        <begin position="157"/>
        <end position="182"/>
    </location>
</feature>
<feature type="transmembrane region" description="Helical" evidence="8">
    <location>
        <begin position="99"/>
        <end position="123"/>
    </location>
</feature>
<keyword evidence="6 8" id="KW-0472">Membrane</keyword>
<feature type="transmembrane region" description="Helical" evidence="8">
    <location>
        <begin position="286"/>
        <end position="304"/>
    </location>
</feature>
<evidence type="ECO:0000256" key="8">
    <source>
        <dbReference type="SAM" id="Phobius"/>
    </source>
</evidence>
<dbReference type="InterPro" id="IPR020846">
    <property type="entry name" value="MFS_dom"/>
</dbReference>
<feature type="transmembrane region" description="Helical" evidence="8">
    <location>
        <begin position="130"/>
        <end position="151"/>
    </location>
</feature>
<dbReference type="Pfam" id="PF07690">
    <property type="entry name" value="MFS_1"/>
    <property type="match status" value="1"/>
</dbReference>
<feature type="transmembrane region" description="Helical" evidence="8">
    <location>
        <begin position="377"/>
        <end position="400"/>
    </location>
</feature>
<dbReference type="InterPro" id="IPR036259">
    <property type="entry name" value="MFS_trans_sf"/>
</dbReference>
<evidence type="ECO:0000313" key="11">
    <source>
        <dbReference type="Proteomes" id="UP000576969"/>
    </source>
</evidence>
<keyword evidence="5 8" id="KW-1133">Transmembrane helix</keyword>
<dbReference type="EMBL" id="JACCBV010000001">
    <property type="protein sequence ID" value="NYE21063.1"/>
    <property type="molecule type" value="Genomic_DNA"/>
</dbReference>
<feature type="region of interest" description="Disordered" evidence="7">
    <location>
        <begin position="1"/>
        <end position="36"/>
    </location>
</feature>
<evidence type="ECO:0000256" key="4">
    <source>
        <dbReference type="ARBA" id="ARBA00022692"/>
    </source>
</evidence>
<feature type="transmembrane region" description="Helical" evidence="8">
    <location>
        <begin position="234"/>
        <end position="254"/>
    </location>
</feature>
<feature type="transmembrane region" description="Helical" evidence="8">
    <location>
        <begin position="324"/>
        <end position="345"/>
    </location>
</feature>
<dbReference type="Proteomes" id="UP000576969">
    <property type="component" value="Unassembled WGS sequence"/>
</dbReference>
<feature type="transmembrane region" description="Helical" evidence="8">
    <location>
        <begin position="352"/>
        <end position="371"/>
    </location>
</feature>
<feature type="transmembrane region" description="Helical" evidence="8">
    <location>
        <begin position="437"/>
        <end position="463"/>
    </location>
</feature>
<dbReference type="Gene3D" id="1.20.1250.20">
    <property type="entry name" value="MFS general substrate transporter like domains"/>
    <property type="match status" value="1"/>
</dbReference>
<dbReference type="PANTHER" id="PTHR43266:SF10">
    <property type="entry name" value="BACILYSIN EXPORTER BACE-RELATED"/>
    <property type="match status" value="1"/>
</dbReference>
<evidence type="ECO:0000256" key="2">
    <source>
        <dbReference type="ARBA" id="ARBA00022448"/>
    </source>
</evidence>
<proteinExistence type="predicted"/>
<dbReference type="GO" id="GO:0005886">
    <property type="term" value="C:plasma membrane"/>
    <property type="evidence" value="ECO:0007669"/>
    <property type="project" value="UniProtKB-SubCell"/>
</dbReference>
<dbReference type="InterPro" id="IPR011701">
    <property type="entry name" value="MFS"/>
</dbReference>
<evidence type="ECO:0000256" key="3">
    <source>
        <dbReference type="ARBA" id="ARBA00022475"/>
    </source>
</evidence>
<keyword evidence="2" id="KW-0813">Transport</keyword>
<dbReference type="CDD" id="cd06173">
    <property type="entry name" value="MFS_MefA_like"/>
    <property type="match status" value="1"/>
</dbReference>
<feature type="compositionally biased region" description="Pro residues" evidence="7">
    <location>
        <begin position="12"/>
        <end position="25"/>
    </location>
</feature>
<keyword evidence="11" id="KW-1185">Reference proteome</keyword>
<evidence type="ECO:0000256" key="7">
    <source>
        <dbReference type="SAM" id="MobiDB-lite"/>
    </source>
</evidence>
<evidence type="ECO:0000256" key="1">
    <source>
        <dbReference type="ARBA" id="ARBA00004651"/>
    </source>
</evidence>
<keyword evidence="3" id="KW-1003">Cell membrane</keyword>
<sequence length="495" mass="51481">MVTGREDETDATPPPPPHDPAPAAPESPLTAPALAGAPDAIARDTGAVPTVEEPGPPDPPHWLRRTVMFLSGQTVSLFGSMLVQYAVFWYLTITYQSGLIMMLAALFGFLPQAVVSIFAGVWADRHNRKLIIMGADAAIAASTLALALIMMTGYDAVWLIFLTLAIRSTGQGIQLPAVSALVPQIVPTRNLIRVNGINGSIQSALALLAPAAAGGLFAWASAATGGTAGSLVPIFFIDVVTAVIGIGILALIPVPTIRRAADAHVGYFADLVDGVRYVANHAFVRWLLVLFAIIFLLMVAPSNLTPLMIVRSFPAGETQDVVNLAILEVAFSVGMMLGGILVASFFAKRSRIGLIVVSSLVFGVLSVGLGLSPNVWIFFGFMFLVGLAVPFFSTPSMTLLQETVEPERQGRVFGFVGIVMAVAMPIGMLVFGPLADVVAIEALLVAAGLLTFVAVGAAIGLPAGRRALAAARIAAASGDPAKGAAAAEAAMHSDQ</sequence>
<feature type="transmembrane region" description="Helical" evidence="8">
    <location>
        <begin position="74"/>
        <end position="93"/>
    </location>
</feature>
<dbReference type="PANTHER" id="PTHR43266">
    <property type="entry name" value="MACROLIDE-EFFLUX PROTEIN"/>
    <property type="match status" value="1"/>
</dbReference>
<dbReference type="GO" id="GO:0022857">
    <property type="term" value="F:transmembrane transporter activity"/>
    <property type="evidence" value="ECO:0007669"/>
    <property type="project" value="InterPro"/>
</dbReference>
<evidence type="ECO:0000259" key="9">
    <source>
        <dbReference type="PROSITE" id="PS50850"/>
    </source>
</evidence>
<organism evidence="10 11">
    <name type="scientific">Microbacterium immunditiarum</name>
    <dbReference type="NCBI Taxonomy" id="337480"/>
    <lineage>
        <taxon>Bacteria</taxon>
        <taxon>Bacillati</taxon>
        <taxon>Actinomycetota</taxon>
        <taxon>Actinomycetes</taxon>
        <taxon>Micrococcales</taxon>
        <taxon>Microbacteriaceae</taxon>
        <taxon>Microbacterium</taxon>
    </lineage>
</organism>
<comment type="caution">
    <text evidence="10">The sequence shown here is derived from an EMBL/GenBank/DDBJ whole genome shotgun (WGS) entry which is preliminary data.</text>
</comment>
<name>A0A7Y9GQZ9_9MICO</name>
<protein>
    <submittedName>
        <fullName evidence="10">DHA3 family macrolide efflux protein-like MFS transporter</fullName>
    </submittedName>
</protein>
<feature type="transmembrane region" description="Helical" evidence="8">
    <location>
        <begin position="203"/>
        <end position="222"/>
    </location>
</feature>
<keyword evidence="4 8" id="KW-0812">Transmembrane</keyword>
<reference evidence="10 11" key="1">
    <citation type="submission" date="2020-07" db="EMBL/GenBank/DDBJ databases">
        <title>Sequencing the genomes of 1000 actinobacteria strains.</title>
        <authorList>
            <person name="Klenk H.-P."/>
        </authorList>
    </citation>
    <scope>NUCLEOTIDE SEQUENCE [LARGE SCALE GENOMIC DNA]</scope>
    <source>
        <strain evidence="10 11">DSM 24662</strain>
    </source>
</reference>
<feature type="transmembrane region" description="Helical" evidence="8">
    <location>
        <begin position="412"/>
        <end position="431"/>
    </location>
</feature>
<comment type="subcellular location">
    <subcellularLocation>
        <location evidence="1">Cell membrane</location>
        <topology evidence="1">Multi-pass membrane protein</topology>
    </subcellularLocation>
</comment>
<dbReference type="RefSeq" id="WP_246301115.1">
    <property type="nucleotide sequence ID" value="NZ_JACCBV010000001.1"/>
</dbReference>
<feature type="compositionally biased region" description="Low complexity" evidence="7">
    <location>
        <begin position="26"/>
        <end position="36"/>
    </location>
</feature>
<dbReference type="SUPFAM" id="SSF103473">
    <property type="entry name" value="MFS general substrate transporter"/>
    <property type="match status" value="1"/>
</dbReference>
<dbReference type="PROSITE" id="PS50850">
    <property type="entry name" value="MFS"/>
    <property type="match status" value="1"/>
</dbReference>
<evidence type="ECO:0000313" key="10">
    <source>
        <dbReference type="EMBL" id="NYE21063.1"/>
    </source>
</evidence>
<dbReference type="AlphaFoldDB" id="A0A7Y9GQZ9"/>
<gene>
    <name evidence="10" type="ORF">BJ991_003091</name>
</gene>
<evidence type="ECO:0000256" key="6">
    <source>
        <dbReference type="ARBA" id="ARBA00023136"/>
    </source>
</evidence>
<accession>A0A7Y9GQZ9</accession>